<dbReference type="CDD" id="cd19481">
    <property type="entry name" value="RecA-like_protease"/>
    <property type="match status" value="1"/>
</dbReference>
<evidence type="ECO:0000259" key="2">
    <source>
        <dbReference type="SMART" id="SM00382"/>
    </source>
</evidence>
<feature type="domain" description="AAA+ ATPase" evidence="2">
    <location>
        <begin position="637"/>
        <end position="762"/>
    </location>
</feature>
<dbReference type="InterPro" id="IPR056599">
    <property type="entry name" value="AAA_lid_fung"/>
</dbReference>
<gene>
    <name evidence="3" type="ORF">K444DRAFT_527584</name>
</gene>
<dbReference type="Pfam" id="PF22942">
    <property type="entry name" value="DUF7025"/>
    <property type="match status" value="1"/>
</dbReference>
<evidence type="ECO:0000313" key="4">
    <source>
        <dbReference type="Proteomes" id="UP000235371"/>
    </source>
</evidence>
<dbReference type="InParanoid" id="A0A2J6TD66"/>
<dbReference type="GO" id="GO:0016887">
    <property type="term" value="F:ATP hydrolysis activity"/>
    <property type="evidence" value="ECO:0007669"/>
    <property type="project" value="InterPro"/>
</dbReference>
<dbReference type="SUPFAM" id="SSF52540">
    <property type="entry name" value="P-loop containing nucleoside triphosphate hydrolases"/>
    <property type="match status" value="1"/>
</dbReference>
<dbReference type="Proteomes" id="UP000235371">
    <property type="component" value="Unassembled WGS sequence"/>
</dbReference>
<feature type="region of interest" description="Disordered" evidence="1">
    <location>
        <begin position="216"/>
        <end position="239"/>
    </location>
</feature>
<dbReference type="AlphaFoldDB" id="A0A2J6TD66"/>
<feature type="region of interest" description="Disordered" evidence="1">
    <location>
        <begin position="923"/>
        <end position="959"/>
    </location>
</feature>
<dbReference type="InterPro" id="IPR054289">
    <property type="entry name" value="DUF7025"/>
</dbReference>
<accession>A0A2J6TD66</accession>
<dbReference type="Pfam" id="PF00004">
    <property type="entry name" value="AAA"/>
    <property type="match status" value="1"/>
</dbReference>
<dbReference type="GO" id="GO:0005524">
    <property type="term" value="F:ATP binding"/>
    <property type="evidence" value="ECO:0007669"/>
    <property type="project" value="InterPro"/>
</dbReference>
<feature type="region of interest" description="Disordered" evidence="1">
    <location>
        <begin position="1011"/>
        <end position="1072"/>
    </location>
</feature>
<dbReference type="Gene3D" id="3.40.50.300">
    <property type="entry name" value="P-loop containing nucleotide triphosphate hydrolases"/>
    <property type="match status" value="1"/>
</dbReference>
<evidence type="ECO:0000256" key="1">
    <source>
        <dbReference type="SAM" id="MobiDB-lite"/>
    </source>
</evidence>
<dbReference type="EMBL" id="KZ613787">
    <property type="protein sequence ID" value="PMD60908.1"/>
    <property type="molecule type" value="Genomic_DNA"/>
</dbReference>
<dbReference type="InterPro" id="IPR003593">
    <property type="entry name" value="AAA+_ATPase"/>
</dbReference>
<dbReference type="InterPro" id="IPR003959">
    <property type="entry name" value="ATPase_AAA_core"/>
</dbReference>
<proteinExistence type="predicted"/>
<dbReference type="GeneID" id="36582726"/>
<evidence type="ECO:0000313" key="3">
    <source>
        <dbReference type="EMBL" id="PMD60908.1"/>
    </source>
</evidence>
<feature type="region of interest" description="Disordered" evidence="1">
    <location>
        <begin position="32"/>
        <end position="65"/>
    </location>
</feature>
<dbReference type="PANTHER" id="PTHR46411:SF3">
    <property type="entry name" value="AAA+ ATPASE DOMAIN-CONTAINING PROTEIN"/>
    <property type="match status" value="1"/>
</dbReference>
<reference evidence="3 4" key="1">
    <citation type="submission" date="2016-04" db="EMBL/GenBank/DDBJ databases">
        <title>A degradative enzymes factory behind the ericoid mycorrhizal symbiosis.</title>
        <authorList>
            <consortium name="DOE Joint Genome Institute"/>
            <person name="Martino E."/>
            <person name="Morin E."/>
            <person name="Grelet G."/>
            <person name="Kuo A."/>
            <person name="Kohler A."/>
            <person name="Daghino S."/>
            <person name="Barry K."/>
            <person name="Choi C."/>
            <person name="Cichocki N."/>
            <person name="Clum A."/>
            <person name="Copeland A."/>
            <person name="Hainaut M."/>
            <person name="Haridas S."/>
            <person name="Labutti K."/>
            <person name="Lindquist E."/>
            <person name="Lipzen A."/>
            <person name="Khouja H.-R."/>
            <person name="Murat C."/>
            <person name="Ohm R."/>
            <person name="Olson A."/>
            <person name="Spatafora J."/>
            <person name="Veneault-Fourrey C."/>
            <person name="Henrissat B."/>
            <person name="Grigoriev I."/>
            <person name="Martin F."/>
            <person name="Perotto S."/>
        </authorList>
    </citation>
    <scope>NUCLEOTIDE SEQUENCE [LARGE SCALE GENOMIC DNA]</scope>
    <source>
        <strain evidence="3 4">E</strain>
    </source>
</reference>
<dbReference type="OrthoDB" id="10042665at2759"/>
<feature type="compositionally biased region" description="Acidic residues" evidence="1">
    <location>
        <begin position="227"/>
        <end position="239"/>
    </location>
</feature>
<organism evidence="3 4">
    <name type="scientific">Hyaloscypha bicolor E</name>
    <dbReference type="NCBI Taxonomy" id="1095630"/>
    <lineage>
        <taxon>Eukaryota</taxon>
        <taxon>Fungi</taxon>
        <taxon>Dikarya</taxon>
        <taxon>Ascomycota</taxon>
        <taxon>Pezizomycotina</taxon>
        <taxon>Leotiomycetes</taxon>
        <taxon>Helotiales</taxon>
        <taxon>Hyaloscyphaceae</taxon>
        <taxon>Hyaloscypha</taxon>
        <taxon>Hyaloscypha bicolor</taxon>
    </lineage>
</organism>
<name>A0A2J6TD66_9HELO</name>
<keyword evidence="4" id="KW-1185">Reference proteome</keyword>
<dbReference type="RefSeq" id="XP_024737812.1">
    <property type="nucleotide sequence ID" value="XM_024874646.1"/>
</dbReference>
<dbReference type="Pfam" id="PF23232">
    <property type="entry name" value="AAA_lid_13"/>
    <property type="match status" value="1"/>
</dbReference>
<dbReference type="PANTHER" id="PTHR46411">
    <property type="entry name" value="FAMILY ATPASE, PUTATIVE-RELATED"/>
    <property type="match status" value="1"/>
</dbReference>
<sequence>MEPPNLLPVVVDDLREQIKRLEARLTGIENHGRSDFIQDTTGDAEQEESSVGEYRRGHDQQTSSMKTIPKVRKCNFMEFKNRFTEEDGCYAIDVLESGVLLDQEIHQEQLLRERLGESSGRALSRAAKRKADALVKEANRTNDALRNAQSDDIWIRRIRIQSPALLRIFSKIQGETWSARPRVYYRPFCPLIYYLPKMKKVLGELEKRWASHLDGTSGEAPGKSIGDDVEVGEEGEEGEEVEEALDDSPAALAVMRCFVEFLDKDVVPDSVRFASLDYSSDARIRFSDLCYLFRTGDTIYRPVEGELPGCRDSRMGQRAWRVYHVDYSSGRIQAPSSDHHNSVHQGPEVNDGRFTMQSYCIDHTGDELCVITNSFTIPPYEGLKPVNSLPIFPLRFVADHKHFLQLAMDAGDQVLRSIETKHATYNSWTIIRNPKGSFVTDANGVILKHPEHVNSEVMVDYGEAFQACPSWRPERAFLKPETVNQTTVSDDFNIHWWSGPDRARLLRESSEIRPRRTGIHVLQRNKFVSEDPFLAADSENQQLGQHTTKKHLRHEDKVLITCRVFAYVFRERKFAHLDVQRLKPSAQSRDALDSLRIPEETKDLIQGSVRGHFIQKEFEKRNGEEGLSLDVIQGKGTGLFILLHGVPGVGKTATAEAVAQANGKPLFKITVGDLGLTPDQVESSLRHIFRLASNWDCILLMDEVDTFFSQRSKGDAAMTKNALVSVFLRVLDYYTGILFLTTNRAGALDEAFKSRIHYKLYFPPLDKQQTLDIWKLNIQRLRHVEEQCKERRALKISETAILDFAEHQFDNNEKRDGQWNGRQIRNAFQVARSLALFEAANEAARRTGLSSNEPAPAAVMDVKHFLLMHQITESFDNYMKEVFSGMNDGDLALEMEHRADHWTNSRWAKKIGGLEEYRDRYNSYDGRRSPFEGPPSRGFTGRPRSSSHKESRPSFSIPVSTQLYSSNTLQPPLAAGYDEAVVDDLGGDMFPLTSPNSRQRHQSNPFESFEGEYTAGRNANDSPRVASGPNFKSLTRGNGGYSFGRDSRRQSNFEAEPDYRKERNEYGKRERE</sequence>
<protein>
    <recommendedName>
        <fullName evidence="2">AAA+ ATPase domain-containing protein</fullName>
    </recommendedName>
</protein>
<dbReference type="SMART" id="SM00382">
    <property type="entry name" value="AAA"/>
    <property type="match status" value="1"/>
</dbReference>
<feature type="compositionally biased region" description="Basic and acidic residues" evidence="1">
    <location>
        <begin position="1045"/>
        <end position="1072"/>
    </location>
</feature>
<dbReference type="InterPro" id="IPR027417">
    <property type="entry name" value="P-loop_NTPase"/>
</dbReference>